<dbReference type="Proteomes" id="UP000594262">
    <property type="component" value="Unplaced"/>
</dbReference>
<evidence type="ECO:0000259" key="2">
    <source>
        <dbReference type="SMART" id="SM00078"/>
    </source>
</evidence>
<dbReference type="AlphaFoldDB" id="A0A7M5X219"/>
<dbReference type="OrthoDB" id="5966706at2759"/>
<reference evidence="3" key="1">
    <citation type="submission" date="2021-01" db="UniProtKB">
        <authorList>
            <consortium name="EnsemblMetazoa"/>
        </authorList>
    </citation>
    <scope>IDENTIFICATION</scope>
</reference>
<dbReference type="InterPro" id="IPR036438">
    <property type="entry name" value="Insulin-like_sf"/>
</dbReference>
<evidence type="ECO:0000256" key="1">
    <source>
        <dbReference type="SAM" id="SignalP"/>
    </source>
</evidence>
<evidence type="ECO:0000313" key="3">
    <source>
        <dbReference type="EnsemblMetazoa" id="CLYHEMP016305.2"/>
    </source>
</evidence>
<keyword evidence="1" id="KW-0732">Signal</keyword>
<dbReference type="EnsemblMetazoa" id="CLYHEMT016305.3">
    <property type="protein sequence ID" value="CLYHEMP016305.3"/>
    <property type="gene ID" value="CLYHEMG016305"/>
</dbReference>
<dbReference type="EnsemblMetazoa" id="CLYHEMT016305.1">
    <property type="protein sequence ID" value="CLYHEMP016305.1"/>
    <property type="gene ID" value="CLYHEMG016305"/>
</dbReference>
<feature type="domain" description="Insulin-like" evidence="2">
    <location>
        <begin position="35"/>
        <end position="130"/>
    </location>
</feature>
<evidence type="ECO:0000313" key="4">
    <source>
        <dbReference type="Proteomes" id="UP000594262"/>
    </source>
</evidence>
<dbReference type="Gene3D" id="1.10.100.10">
    <property type="entry name" value="Insulin-like"/>
    <property type="match status" value="1"/>
</dbReference>
<dbReference type="SMART" id="SM00078">
    <property type="entry name" value="IlGF"/>
    <property type="match status" value="1"/>
</dbReference>
<dbReference type="EnsemblMetazoa" id="CLYHEMT016305.2">
    <property type="protein sequence ID" value="CLYHEMP016305.2"/>
    <property type="gene ID" value="CLYHEMG016305"/>
</dbReference>
<feature type="signal peptide" evidence="1">
    <location>
        <begin position="1"/>
        <end position="26"/>
    </location>
</feature>
<dbReference type="GO" id="GO:0005576">
    <property type="term" value="C:extracellular region"/>
    <property type="evidence" value="ECO:0007669"/>
    <property type="project" value="InterPro"/>
</dbReference>
<dbReference type="InterPro" id="IPR016179">
    <property type="entry name" value="Insulin-like"/>
</dbReference>
<organism evidence="3 4">
    <name type="scientific">Clytia hemisphaerica</name>
    <dbReference type="NCBI Taxonomy" id="252671"/>
    <lineage>
        <taxon>Eukaryota</taxon>
        <taxon>Metazoa</taxon>
        <taxon>Cnidaria</taxon>
        <taxon>Hydrozoa</taxon>
        <taxon>Hydroidolina</taxon>
        <taxon>Leptothecata</taxon>
        <taxon>Obeliida</taxon>
        <taxon>Clytiidae</taxon>
        <taxon>Clytia</taxon>
    </lineage>
</organism>
<proteinExistence type="predicted"/>
<feature type="chain" id="PRO_5033596676" description="Insulin-like domain-containing protein" evidence="1">
    <location>
        <begin position="27"/>
        <end position="130"/>
    </location>
</feature>
<dbReference type="GO" id="GO:0005179">
    <property type="term" value="F:hormone activity"/>
    <property type="evidence" value="ECO:0007669"/>
    <property type="project" value="InterPro"/>
</dbReference>
<keyword evidence="4" id="KW-1185">Reference proteome</keyword>
<sequence length="130" mass="14802">MDINLLTINFILILTTLSITTQTVQAGEQKGPGVRHICGKDFIRTWQILCKIKQLKRNRGRKRRSLLDDGVVKIKSAHDLLDSRTARSFLKASLSVRSKRSIYSRVNTLNASEECCMEGCRLSEINEYDC</sequence>
<dbReference type="SUPFAM" id="SSF56994">
    <property type="entry name" value="Insulin-like"/>
    <property type="match status" value="1"/>
</dbReference>
<dbReference type="Pfam" id="PF00049">
    <property type="entry name" value="Insulin"/>
    <property type="match status" value="1"/>
</dbReference>
<name>A0A7M5X219_9CNID</name>
<protein>
    <recommendedName>
        <fullName evidence="2">Insulin-like domain-containing protein</fullName>
    </recommendedName>
</protein>
<accession>A0A7M5X219</accession>